<proteinExistence type="predicted"/>
<dbReference type="InterPro" id="IPR013088">
    <property type="entry name" value="Znf_NHR/GATA"/>
</dbReference>
<accession>L8GS46</accession>
<dbReference type="OMA" id="ASHNHAK"/>
<evidence type="ECO:0000259" key="2">
    <source>
        <dbReference type="SMART" id="SM00401"/>
    </source>
</evidence>
<feature type="domain" description="GATA-type" evidence="2">
    <location>
        <begin position="142"/>
        <end position="204"/>
    </location>
</feature>
<dbReference type="GeneID" id="14916477"/>
<feature type="compositionally biased region" description="Low complexity" evidence="1">
    <location>
        <begin position="309"/>
        <end position="355"/>
    </location>
</feature>
<dbReference type="RefSeq" id="XP_004337828.1">
    <property type="nucleotide sequence ID" value="XM_004337780.1"/>
</dbReference>
<gene>
    <name evidence="3" type="ORF">ACA1_079000</name>
</gene>
<dbReference type="GO" id="GO:0008270">
    <property type="term" value="F:zinc ion binding"/>
    <property type="evidence" value="ECO:0007669"/>
    <property type="project" value="InterPro"/>
</dbReference>
<feature type="region of interest" description="Disordered" evidence="1">
    <location>
        <begin position="60"/>
        <end position="136"/>
    </location>
</feature>
<dbReference type="SMART" id="SM00401">
    <property type="entry name" value="ZnF_GATA"/>
    <property type="match status" value="1"/>
</dbReference>
<dbReference type="CDD" id="cd00202">
    <property type="entry name" value="ZnF_GATA"/>
    <property type="match status" value="1"/>
</dbReference>
<dbReference type="Gene3D" id="3.30.50.10">
    <property type="entry name" value="Erythroid Transcription Factor GATA-1, subunit A"/>
    <property type="match status" value="1"/>
</dbReference>
<dbReference type="GO" id="GO:0006355">
    <property type="term" value="P:regulation of DNA-templated transcription"/>
    <property type="evidence" value="ECO:0007669"/>
    <property type="project" value="InterPro"/>
</dbReference>
<organism evidence="3 4">
    <name type="scientific">Acanthamoeba castellanii (strain ATCC 30010 / Neff)</name>
    <dbReference type="NCBI Taxonomy" id="1257118"/>
    <lineage>
        <taxon>Eukaryota</taxon>
        <taxon>Amoebozoa</taxon>
        <taxon>Discosea</taxon>
        <taxon>Longamoebia</taxon>
        <taxon>Centramoebida</taxon>
        <taxon>Acanthamoebidae</taxon>
        <taxon>Acanthamoeba</taxon>
    </lineage>
</organism>
<dbReference type="Proteomes" id="UP000011083">
    <property type="component" value="Unassembled WGS sequence"/>
</dbReference>
<dbReference type="InterPro" id="IPR000679">
    <property type="entry name" value="Znf_GATA"/>
</dbReference>
<evidence type="ECO:0000313" key="4">
    <source>
        <dbReference type="Proteomes" id="UP000011083"/>
    </source>
</evidence>
<keyword evidence="4" id="KW-1185">Reference proteome</keyword>
<dbReference type="GO" id="GO:0043565">
    <property type="term" value="F:sequence-specific DNA binding"/>
    <property type="evidence" value="ECO:0007669"/>
    <property type="project" value="InterPro"/>
</dbReference>
<feature type="compositionally biased region" description="Polar residues" evidence="1">
    <location>
        <begin position="1"/>
        <end position="11"/>
    </location>
</feature>
<name>L8GS46_ACACF</name>
<evidence type="ECO:0000256" key="1">
    <source>
        <dbReference type="SAM" id="MobiDB-lite"/>
    </source>
</evidence>
<dbReference type="AlphaFoldDB" id="L8GS46"/>
<feature type="region of interest" description="Disordered" evidence="1">
    <location>
        <begin position="309"/>
        <end position="378"/>
    </location>
</feature>
<feature type="compositionally biased region" description="Low complexity" evidence="1">
    <location>
        <begin position="64"/>
        <end position="132"/>
    </location>
</feature>
<feature type="region of interest" description="Disordered" evidence="1">
    <location>
        <begin position="1"/>
        <end position="22"/>
    </location>
</feature>
<sequence>MEPNPMTSESNPAAEGASMSKVMQSAQNIYLLSRVGTKRGLDQPALKRMLRELCDLESQLTTISPSSSRPSSPVADICSSPSSPASPSTSSSTSPSLSSTSPTASPARSAAAASSAAAKRNIASKNSSSANSDCKNNKKQLRRKAYVCSGCGATESSQWRNGPDGTKRPDLSNNNNNRICNPCGMKFWRLKRKMMKRQSEEMEATASHNHAKASGGVVQLHQLRPQQESQSTAAAAMGLQHLHHLGAAAAAAGQLSTTSSYAPHQQLFRPYHHGYPASFISNQSLHNQNDEEVMAAGMMMQHLRTASFSSITSRSSRPSSTSFSSIMSSSPLSSLSSSSPSLSTSFSSIMSSPSSSPSPSPTPDSAERKRSSIYDLLN</sequence>
<reference evidence="3 4" key="1">
    <citation type="journal article" date="2013" name="Genome Biol.">
        <title>Genome of Acanthamoeba castellanii highlights extensive lateral gene transfer and early evolution of tyrosine kinase signaling.</title>
        <authorList>
            <person name="Clarke M."/>
            <person name="Lohan A.J."/>
            <person name="Liu B."/>
            <person name="Lagkouvardos I."/>
            <person name="Roy S."/>
            <person name="Zafar N."/>
            <person name="Bertelli C."/>
            <person name="Schilde C."/>
            <person name="Kianianmomeni A."/>
            <person name="Burglin T.R."/>
            <person name="Frech C."/>
            <person name="Turcotte B."/>
            <person name="Kopec K.O."/>
            <person name="Synnott J.M."/>
            <person name="Choo C."/>
            <person name="Paponov I."/>
            <person name="Finkler A."/>
            <person name="Soon Heng Tan C."/>
            <person name="Hutchins A.P."/>
            <person name="Weinmeier T."/>
            <person name="Rattei T."/>
            <person name="Chu J.S."/>
            <person name="Gimenez G."/>
            <person name="Irimia M."/>
            <person name="Rigden D.J."/>
            <person name="Fitzpatrick D.A."/>
            <person name="Lorenzo-Morales J."/>
            <person name="Bateman A."/>
            <person name="Chiu C.H."/>
            <person name="Tang P."/>
            <person name="Hegemann P."/>
            <person name="Fromm H."/>
            <person name="Raoult D."/>
            <person name="Greub G."/>
            <person name="Miranda-Saavedra D."/>
            <person name="Chen N."/>
            <person name="Nash P."/>
            <person name="Ginger M.L."/>
            <person name="Horn M."/>
            <person name="Schaap P."/>
            <person name="Caler L."/>
            <person name="Loftus B."/>
        </authorList>
    </citation>
    <scope>NUCLEOTIDE SEQUENCE [LARGE SCALE GENOMIC DNA]</scope>
    <source>
        <strain evidence="3 4">Neff</strain>
    </source>
</reference>
<dbReference type="EMBL" id="KB008022">
    <property type="protein sequence ID" value="ELR15815.1"/>
    <property type="molecule type" value="Genomic_DNA"/>
</dbReference>
<evidence type="ECO:0000313" key="3">
    <source>
        <dbReference type="EMBL" id="ELR15815.1"/>
    </source>
</evidence>
<dbReference type="SUPFAM" id="SSF57716">
    <property type="entry name" value="Glucocorticoid receptor-like (DNA-binding domain)"/>
    <property type="match status" value="1"/>
</dbReference>
<dbReference type="VEuPathDB" id="AmoebaDB:ACA1_079000"/>
<feature type="region of interest" description="Disordered" evidence="1">
    <location>
        <begin position="153"/>
        <end position="177"/>
    </location>
</feature>
<protein>
    <submittedName>
        <fullName evidence="3">GATA zinc finger domain containing protein</fullName>
    </submittedName>
</protein>
<dbReference type="KEGG" id="acan:ACA1_079000"/>